<dbReference type="SUPFAM" id="SSF46785">
    <property type="entry name" value="Winged helix' DNA-binding domain"/>
    <property type="match status" value="1"/>
</dbReference>
<dbReference type="PANTHER" id="PTHR30118">
    <property type="entry name" value="HTH-TYPE TRANSCRIPTIONAL REGULATOR LEUO-RELATED"/>
    <property type="match status" value="1"/>
</dbReference>
<evidence type="ECO:0000256" key="3">
    <source>
        <dbReference type="ARBA" id="ARBA00023125"/>
    </source>
</evidence>
<dbReference type="InterPro" id="IPR050389">
    <property type="entry name" value="LysR-type_TF"/>
</dbReference>
<keyword evidence="4" id="KW-0804">Transcription</keyword>
<dbReference type="Gene3D" id="1.10.10.10">
    <property type="entry name" value="Winged helix-like DNA-binding domain superfamily/Winged helix DNA-binding domain"/>
    <property type="match status" value="1"/>
</dbReference>
<dbReference type="PROSITE" id="PS50931">
    <property type="entry name" value="HTH_LYSR"/>
    <property type="match status" value="1"/>
</dbReference>
<dbReference type="SUPFAM" id="SSF53850">
    <property type="entry name" value="Periplasmic binding protein-like II"/>
    <property type="match status" value="1"/>
</dbReference>
<dbReference type="Pfam" id="PF00126">
    <property type="entry name" value="HTH_1"/>
    <property type="match status" value="1"/>
</dbReference>
<protein>
    <submittedName>
        <fullName evidence="6">LysR family transcriptional regulator</fullName>
    </submittedName>
</protein>
<comment type="similarity">
    <text evidence="1">Belongs to the LysR transcriptional regulatory family.</text>
</comment>
<proteinExistence type="inferred from homology"/>
<dbReference type="InterPro" id="IPR005119">
    <property type="entry name" value="LysR_subst-bd"/>
</dbReference>
<dbReference type="Pfam" id="PF03466">
    <property type="entry name" value="LysR_substrate"/>
    <property type="match status" value="1"/>
</dbReference>
<dbReference type="Proteomes" id="UP001399917">
    <property type="component" value="Unassembled WGS sequence"/>
</dbReference>
<evidence type="ECO:0000256" key="1">
    <source>
        <dbReference type="ARBA" id="ARBA00009437"/>
    </source>
</evidence>
<keyword evidence="2" id="KW-0805">Transcription regulation</keyword>
<dbReference type="CDD" id="cd08417">
    <property type="entry name" value="PBP2_Nitroaromatics_like"/>
    <property type="match status" value="1"/>
</dbReference>
<evidence type="ECO:0000313" key="7">
    <source>
        <dbReference type="Proteomes" id="UP001399917"/>
    </source>
</evidence>
<gene>
    <name evidence="6" type="ORF">GCM10022404_07930</name>
</gene>
<evidence type="ECO:0000259" key="5">
    <source>
        <dbReference type="PROSITE" id="PS50931"/>
    </source>
</evidence>
<keyword evidence="3" id="KW-0238">DNA-binding</keyword>
<dbReference type="InterPro" id="IPR036388">
    <property type="entry name" value="WH-like_DNA-bd_sf"/>
</dbReference>
<keyword evidence="7" id="KW-1185">Reference proteome</keyword>
<feature type="domain" description="HTH lysR-type" evidence="5">
    <location>
        <begin position="6"/>
        <end position="63"/>
    </location>
</feature>
<evidence type="ECO:0000256" key="4">
    <source>
        <dbReference type="ARBA" id="ARBA00023163"/>
    </source>
</evidence>
<dbReference type="InterPro" id="IPR037402">
    <property type="entry name" value="YidZ_PBP2"/>
</dbReference>
<evidence type="ECO:0000313" key="6">
    <source>
        <dbReference type="EMBL" id="GAA3859548.1"/>
    </source>
</evidence>
<comment type="caution">
    <text evidence="6">The sequence shown here is derived from an EMBL/GenBank/DDBJ whole genome shotgun (WGS) entry which is preliminary data.</text>
</comment>
<sequence length="320" mass="34843">MDLRAFDLNLLRVLDALLREGSTVKAGERIGLSQPAVSAALSRLRAALGDELFVREGQGLVATGYALSLAGELSEALGKIEGILAGPEDFDPSRATQRYVISGSDFFSELLMPALMKRLQHEAPGVVIHMVDTVFESTLEGLRSDHVDLAFLPNIDFPTWCDWEPCFWSPVINIARVGHPRLARLGIGDGDAIPLDLYCDLSHVHFAPTGVYPQDLDAALAGVGRSRHIAATLPTFNAVAQLVAGSDIIGVIPSQMARVRARAGLVTRHPQVIDIGTNELRMLWHRRMTTNPAHRWLRGVVRELLADLDEGPDGRGIVET</sequence>
<dbReference type="PANTHER" id="PTHR30118:SF6">
    <property type="entry name" value="HTH-TYPE TRANSCRIPTIONAL REGULATOR LEUO"/>
    <property type="match status" value="1"/>
</dbReference>
<organism evidence="6 7">
    <name type="scientific">Celeribacter arenosi</name>
    <dbReference type="NCBI Taxonomy" id="792649"/>
    <lineage>
        <taxon>Bacteria</taxon>
        <taxon>Pseudomonadati</taxon>
        <taxon>Pseudomonadota</taxon>
        <taxon>Alphaproteobacteria</taxon>
        <taxon>Rhodobacterales</taxon>
        <taxon>Roseobacteraceae</taxon>
        <taxon>Celeribacter</taxon>
    </lineage>
</organism>
<dbReference type="InterPro" id="IPR036390">
    <property type="entry name" value="WH_DNA-bd_sf"/>
</dbReference>
<accession>A0ABP7JYW1</accession>
<dbReference type="PRINTS" id="PR00039">
    <property type="entry name" value="HTHLYSR"/>
</dbReference>
<dbReference type="Gene3D" id="3.40.190.10">
    <property type="entry name" value="Periplasmic binding protein-like II"/>
    <property type="match status" value="2"/>
</dbReference>
<name>A0ABP7JYW1_9RHOB</name>
<dbReference type="RefSeq" id="WP_344843751.1">
    <property type="nucleotide sequence ID" value="NZ_BAABDF010000003.1"/>
</dbReference>
<dbReference type="EMBL" id="BAABDF010000003">
    <property type="protein sequence ID" value="GAA3859548.1"/>
    <property type="molecule type" value="Genomic_DNA"/>
</dbReference>
<evidence type="ECO:0000256" key="2">
    <source>
        <dbReference type="ARBA" id="ARBA00023015"/>
    </source>
</evidence>
<dbReference type="InterPro" id="IPR000847">
    <property type="entry name" value="LysR_HTH_N"/>
</dbReference>
<reference evidence="7" key="1">
    <citation type="journal article" date="2019" name="Int. J. Syst. Evol. Microbiol.">
        <title>The Global Catalogue of Microorganisms (GCM) 10K type strain sequencing project: providing services to taxonomists for standard genome sequencing and annotation.</title>
        <authorList>
            <consortium name="The Broad Institute Genomics Platform"/>
            <consortium name="The Broad Institute Genome Sequencing Center for Infectious Disease"/>
            <person name="Wu L."/>
            <person name="Ma J."/>
        </authorList>
    </citation>
    <scope>NUCLEOTIDE SEQUENCE [LARGE SCALE GENOMIC DNA]</scope>
    <source>
        <strain evidence="7">JCM 17190</strain>
    </source>
</reference>